<feature type="chain" id="PRO_5037249707" evidence="9">
    <location>
        <begin position="21"/>
        <end position="269"/>
    </location>
</feature>
<comment type="caution">
    <text evidence="10">The sequence shown here is derived from an EMBL/GenBank/DDBJ whole genome shotgun (WGS) entry which is preliminary data.</text>
</comment>
<dbReference type="GO" id="GO:0030943">
    <property type="term" value="F:mitochondrion targeting sequence binding"/>
    <property type="evidence" value="ECO:0007669"/>
    <property type="project" value="TreeGrafter"/>
</dbReference>
<evidence type="ECO:0000256" key="4">
    <source>
        <dbReference type="ARBA" id="ARBA00022803"/>
    </source>
</evidence>
<evidence type="ECO:0000256" key="9">
    <source>
        <dbReference type="SAM" id="SignalP"/>
    </source>
</evidence>
<dbReference type="SMART" id="SM00028">
    <property type="entry name" value="TPR"/>
    <property type="match status" value="3"/>
</dbReference>
<evidence type="ECO:0000256" key="5">
    <source>
        <dbReference type="ARBA" id="ARBA00022989"/>
    </source>
</evidence>
<name>A0A916SG15_9BURK</name>
<comment type="subcellular location">
    <subcellularLocation>
        <location evidence="1">Membrane</location>
        <topology evidence="1">Single-pass membrane protein</topology>
    </subcellularLocation>
</comment>
<keyword evidence="2" id="KW-0812">Transmembrane</keyword>
<keyword evidence="3" id="KW-0677">Repeat</keyword>
<dbReference type="NCBIfam" id="TIGR02521">
    <property type="entry name" value="type_IV_pilW"/>
    <property type="match status" value="1"/>
</dbReference>
<dbReference type="Proteomes" id="UP000620596">
    <property type="component" value="Unassembled WGS sequence"/>
</dbReference>
<dbReference type="EMBL" id="BMIG01000006">
    <property type="protein sequence ID" value="GGA98370.1"/>
    <property type="molecule type" value="Genomic_DNA"/>
</dbReference>
<evidence type="ECO:0000313" key="11">
    <source>
        <dbReference type="Proteomes" id="UP000620596"/>
    </source>
</evidence>
<evidence type="ECO:0000256" key="1">
    <source>
        <dbReference type="ARBA" id="ARBA00004167"/>
    </source>
</evidence>
<dbReference type="PROSITE" id="PS50005">
    <property type="entry name" value="TPR"/>
    <property type="match status" value="2"/>
</dbReference>
<keyword evidence="9" id="KW-0732">Signal</keyword>
<feature type="signal peptide" evidence="9">
    <location>
        <begin position="1"/>
        <end position="20"/>
    </location>
</feature>
<proteinExistence type="inferred from homology"/>
<comment type="similarity">
    <text evidence="7">Belongs to the Tom70 family.</text>
</comment>
<dbReference type="Gene3D" id="1.25.40.10">
    <property type="entry name" value="Tetratricopeptide repeat domain"/>
    <property type="match status" value="1"/>
</dbReference>
<keyword evidence="6" id="KW-0472">Membrane</keyword>
<sequence length="269" mass="29613">MKLVRGVIWFSACWVAVLMAGCAANPGATSGSGGRAEIMTESDETDGRRRARIRLELAANYFQQGQTNVALDELKQALAADPTFADAHNLRGLVYMRLNDSALAEDSFRRALALNPRDGGVLHNYGWLLCQQNRYSESVALFGRAIAMPQYGGQAKTLMTQGICQLSAGQVAEGERSLSQSYELDAGNPITAYHLSRALFQRGDLPRAQFYIRRVNNSDLARAETLWLGIKVERSLGNREAMLQLADQLKKRYGASREAAAYDKGAFNE</sequence>
<dbReference type="InterPro" id="IPR013360">
    <property type="entry name" value="Pilus_4_PilW"/>
</dbReference>
<dbReference type="PANTHER" id="PTHR46208:SF1">
    <property type="entry name" value="MITOCHONDRIAL IMPORT RECEPTOR SUBUNIT TOM70"/>
    <property type="match status" value="1"/>
</dbReference>
<dbReference type="GO" id="GO:0016020">
    <property type="term" value="C:membrane"/>
    <property type="evidence" value="ECO:0007669"/>
    <property type="project" value="UniProtKB-SubCell"/>
</dbReference>
<dbReference type="AlphaFoldDB" id="A0A916SG15"/>
<evidence type="ECO:0000256" key="3">
    <source>
        <dbReference type="ARBA" id="ARBA00022737"/>
    </source>
</evidence>
<dbReference type="PROSITE" id="PS51257">
    <property type="entry name" value="PROKAR_LIPOPROTEIN"/>
    <property type="match status" value="1"/>
</dbReference>
<reference evidence="10" key="1">
    <citation type="journal article" date="2014" name="Int. J. Syst. Evol. Microbiol.">
        <title>Complete genome sequence of Corynebacterium casei LMG S-19264T (=DSM 44701T), isolated from a smear-ripened cheese.</title>
        <authorList>
            <consortium name="US DOE Joint Genome Institute (JGI-PGF)"/>
            <person name="Walter F."/>
            <person name="Albersmeier A."/>
            <person name="Kalinowski J."/>
            <person name="Ruckert C."/>
        </authorList>
    </citation>
    <scope>NUCLEOTIDE SEQUENCE</scope>
    <source>
        <strain evidence="10">CGMCC 1.15322</strain>
    </source>
</reference>
<organism evidence="10 11">
    <name type="scientific">Polaromonas eurypsychrophila</name>
    <dbReference type="NCBI Taxonomy" id="1614635"/>
    <lineage>
        <taxon>Bacteria</taxon>
        <taxon>Pseudomonadati</taxon>
        <taxon>Pseudomonadota</taxon>
        <taxon>Betaproteobacteria</taxon>
        <taxon>Burkholderiales</taxon>
        <taxon>Comamonadaceae</taxon>
        <taxon>Polaromonas</taxon>
    </lineage>
</organism>
<dbReference type="PANTHER" id="PTHR46208">
    <property type="entry name" value="MITOCHONDRIAL IMPORT RECEPTOR SUBUNIT TOM70"/>
    <property type="match status" value="1"/>
</dbReference>
<evidence type="ECO:0000313" key="10">
    <source>
        <dbReference type="EMBL" id="GGA98370.1"/>
    </source>
</evidence>
<feature type="repeat" description="TPR" evidence="8">
    <location>
        <begin position="51"/>
        <end position="84"/>
    </location>
</feature>
<reference evidence="10" key="2">
    <citation type="submission" date="2020-09" db="EMBL/GenBank/DDBJ databases">
        <authorList>
            <person name="Sun Q."/>
            <person name="Zhou Y."/>
        </authorList>
    </citation>
    <scope>NUCLEOTIDE SEQUENCE</scope>
    <source>
        <strain evidence="10">CGMCC 1.15322</strain>
    </source>
</reference>
<evidence type="ECO:0000256" key="6">
    <source>
        <dbReference type="ARBA" id="ARBA00023136"/>
    </source>
</evidence>
<keyword evidence="4 8" id="KW-0802">TPR repeat</keyword>
<dbReference type="SUPFAM" id="SSF48452">
    <property type="entry name" value="TPR-like"/>
    <property type="match status" value="1"/>
</dbReference>
<dbReference type="InterPro" id="IPR019734">
    <property type="entry name" value="TPR_rpt"/>
</dbReference>
<feature type="repeat" description="TPR" evidence="8">
    <location>
        <begin position="85"/>
        <end position="118"/>
    </location>
</feature>
<dbReference type="GO" id="GO:0008320">
    <property type="term" value="F:protein transmembrane transporter activity"/>
    <property type="evidence" value="ECO:0007669"/>
    <property type="project" value="TreeGrafter"/>
</dbReference>
<keyword evidence="11" id="KW-1185">Reference proteome</keyword>
<evidence type="ECO:0000256" key="8">
    <source>
        <dbReference type="PROSITE-ProRule" id="PRU00339"/>
    </source>
</evidence>
<keyword evidence="5" id="KW-1133">Transmembrane helix</keyword>
<protein>
    <submittedName>
        <fullName evidence="10">Type IV pilus biogenesis/stability protein PilW</fullName>
    </submittedName>
</protein>
<dbReference type="RefSeq" id="WP_188708277.1">
    <property type="nucleotide sequence ID" value="NZ_BMIG01000006.1"/>
</dbReference>
<evidence type="ECO:0000256" key="2">
    <source>
        <dbReference type="ARBA" id="ARBA00022692"/>
    </source>
</evidence>
<accession>A0A916SG15</accession>
<gene>
    <name evidence="10" type="primary">pilF</name>
    <name evidence="10" type="ORF">GCM10011496_19320</name>
</gene>
<dbReference type="Pfam" id="PF13414">
    <property type="entry name" value="TPR_11"/>
    <property type="match status" value="1"/>
</dbReference>
<dbReference type="InterPro" id="IPR011990">
    <property type="entry name" value="TPR-like_helical_dom_sf"/>
</dbReference>
<evidence type="ECO:0000256" key="7">
    <source>
        <dbReference type="ARBA" id="ARBA00038030"/>
    </source>
</evidence>
<dbReference type="GO" id="GO:0030150">
    <property type="term" value="P:protein import into mitochondrial matrix"/>
    <property type="evidence" value="ECO:0007669"/>
    <property type="project" value="TreeGrafter"/>
</dbReference>